<dbReference type="InterPro" id="IPR051332">
    <property type="entry name" value="Fosfomycin_Res_Enzymes"/>
</dbReference>
<name>A0ABD5SKM9_9EURY</name>
<dbReference type="InterPro" id="IPR029068">
    <property type="entry name" value="Glyas_Bleomycin-R_OHBP_Dase"/>
</dbReference>
<dbReference type="InterPro" id="IPR004360">
    <property type="entry name" value="Glyas_Fos-R_dOase_dom"/>
</dbReference>
<dbReference type="SUPFAM" id="SSF54593">
    <property type="entry name" value="Glyoxalase/Bleomycin resistance protein/Dihydroxybiphenyl dioxygenase"/>
    <property type="match status" value="1"/>
</dbReference>
<feature type="domain" description="VOC" evidence="2">
    <location>
        <begin position="6"/>
        <end position="117"/>
    </location>
</feature>
<dbReference type="RefSeq" id="WP_273738140.1">
    <property type="nucleotide sequence ID" value="NZ_JAQIVI010000132.1"/>
</dbReference>
<dbReference type="InterPro" id="IPR037523">
    <property type="entry name" value="VOC_core"/>
</dbReference>
<dbReference type="PANTHER" id="PTHR36113:SF1">
    <property type="entry name" value="GLYOXALASE_BLEOMYCIN RESISTANCE PROTEIN_DIOXYGENASE"/>
    <property type="match status" value="1"/>
</dbReference>
<dbReference type="Gene3D" id="3.10.180.10">
    <property type="entry name" value="2,3-Dihydroxybiphenyl 1,2-Dioxygenase, domain 1"/>
    <property type="match status" value="2"/>
</dbReference>
<dbReference type="AlphaFoldDB" id="A0ABD5SKM9"/>
<feature type="region of interest" description="Disordered" evidence="1">
    <location>
        <begin position="82"/>
        <end position="101"/>
    </location>
</feature>
<gene>
    <name evidence="3" type="ORF">ACFQE6_08800</name>
</gene>
<protein>
    <submittedName>
        <fullName evidence="3">VOC family protein</fullName>
    </submittedName>
</protein>
<keyword evidence="4" id="KW-1185">Reference proteome</keyword>
<proteinExistence type="predicted"/>
<dbReference type="Proteomes" id="UP001596383">
    <property type="component" value="Unassembled WGS sequence"/>
</dbReference>
<dbReference type="EMBL" id="JBHSWV010000132">
    <property type="protein sequence ID" value="MFC6765104.1"/>
    <property type="molecule type" value="Genomic_DNA"/>
</dbReference>
<feature type="domain" description="VOC" evidence="2">
    <location>
        <begin position="139"/>
        <end position="262"/>
    </location>
</feature>
<feature type="compositionally biased region" description="Basic and acidic residues" evidence="1">
    <location>
        <begin position="82"/>
        <end position="93"/>
    </location>
</feature>
<comment type="caution">
    <text evidence="3">The sequence shown here is derived from an EMBL/GenBank/DDBJ whole genome shotgun (WGS) entry which is preliminary data.</text>
</comment>
<sequence length="302" mass="32957">MTDIHRIEHARIGVEDLEAAVSFYTDGLGLVEFEQKDGVVYLGCGRDDNYDVGLIEGETGIEHFAVRATDASVVEEYEQRLEGADVSTERTDGNEPGQEAGVRFSLPSGVAMEVVAVSDDKYQHFEEPKVSRGGQAPADVNHIQFLTPDVVADMEFLRDSVGLKISEIAGSPDDPEIAFARCKTFHHDVALKSSQALGETDNTSLHHLAFGFDSADHLVNFIDSAVNAGCEFERGIGRHHGGNNIYAYIWTPGGNRLELNTQMATLTREEPEISEDYESATVAWGPDAPESFTKGSGLLHKK</sequence>
<accession>A0ABD5SKM9</accession>
<dbReference type="PANTHER" id="PTHR36113">
    <property type="entry name" value="LYASE, PUTATIVE-RELATED-RELATED"/>
    <property type="match status" value="1"/>
</dbReference>
<reference evidence="3 4" key="1">
    <citation type="journal article" date="2019" name="Int. J. Syst. Evol. Microbiol.">
        <title>The Global Catalogue of Microorganisms (GCM) 10K type strain sequencing project: providing services to taxonomists for standard genome sequencing and annotation.</title>
        <authorList>
            <consortium name="The Broad Institute Genomics Platform"/>
            <consortium name="The Broad Institute Genome Sequencing Center for Infectious Disease"/>
            <person name="Wu L."/>
            <person name="Ma J."/>
        </authorList>
    </citation>
    <scope>NUCLEOTIDE SEQUENCE [LARGE SCALE GENOMIC DNA]</scope>
    <source>
        <strain evidence="3 4">LMG 29247</strain>
    </source>
</reference>
<organism evidence="3 4">
    <name type="scientific">Natrinema soli</name>
    <dbReference type="NCBI Taxonomy" id="1930624"/>
    <lineage>
        <taxon>Archaea</taxon>
        <taxon>Methanobacteriati</taxon>
        <taxon>Methanobacteriota</taxon>
        <taxon>Stenosarchaea group</taxon>
        <taxon>Halobacteria</taxon>
        <taxon>Halobacteriales</taxon>
        <taxon>Natrialbaceae</taxon>
        <taxon>Natrinema</taxon>
    </lineage>
</organism>
<evidence type="ECO:0000259" key="2">
    <source>
        <dbReference type="PROSITE" id="PS51819"/>
    </source>
</evidence>
<dbReference type="Pfam" id="PF00903">
    <property type="entry name" value="Glyoxalase"/>
    <property type="match status" value="2"/>
</dbReference>
<evidence type="ECO:0000256" key="1">
    <source>
        <dbReference type="SAM" id="MobiDB-lite"/>
    </source>
</evidence>
<evidence type="ECO:0000313" key="4">
    <source>
        <dbReference type="Proteomes" id="UP001596383"/>
    </source>
</evidence>
<dbReference type="PROSITE" id="PS51819">
    <property type="entry name" value="VOC"/>
    <property type="match status" value="2"/>
</dbReference>
<evidence type="ECO:0000313" key="3">
    <source>
        <dbReference type="EMBL" id="MFC6765104.1"/>
    </source>
</evidence>